<gene>
    <name evidence="4" type="ORF">KGQ19_11540</name>
</gene>
<evidence type="ECO:0000313" key="5">
    <source>
        <dbReference type="Proteomes" id="UP000730482"/>
    </source>
</evidence>
<evidence type="ECO:0000256" key="2">
    <source>
        <dbReference type="RuleBase" id="RU003749"/>
    </source>
</evidence>
<dbReference type="CDD" id="cd07043">
    <property type="entry name" value="STAS_anti-anti-sigma_factors"/>
    <property type="match status" value="1"/>
</dbReference>
<comment type="similarity">
    <text evidence="1 2">Belongs to the anti-sigma-factor antagonist family.</text>
</comment>
<evidence type="ECO:0000259" key="3">
    <source>
        <dbReference type="PROSITE" id="PS50801"/>
    </source>
</evidence>
<organism evidence="4 5">
    <name type="scientific">Catenulispora pinistramenti</name>
    <dbReference type="NCBI Taxonomy" id="2705254"/>
    <lineage>
        <taxon>Bacteria</taxon>
        <taxon>Bacillati</taxon>
        <taxon>Actinomycetota</taxon>
        <taxon>Actinomycetes</taxon>
        <taxon>Catenulisporales</taxon>
        <taxon>Catenulisporaceae</taxon>
        <taxon>Catenulispora</taxon>
    </lineage>
</organism>
<dbReference type="InterPro" id="IPR003658">
    <property type="entry name" value="Anti-sigma_ant"/>
</dbReference>
<dbReference type="NCBIfam" id="TIGR00377">
    <property type="entry name" value="ant_ant_sig"/>
    <property type="match status" value="1"/>
</dbReference>
<dbReference type="EMBL" id="JAAFYZ010000029">
    <property type="protein sequence ID" value="MBS2547503.1"/>
    <property type="molecule type" value="Genomic_DNA"/>
</dbReference>
<dbReference type="Proteomes" id="UP000730482">
    <property type="component" value="Unassembled WGS sequence"/>
</dbReference>
<dbReference type="InterPro" id="IPR036513">
    <property type="entry name" value="STAS_dom_sf"/>
</dbReference>
<proteinExistence type="inferred from homology"/>
<dbReference type="PANTHER" id="PTHR33495:SF2">
    <property type="entry name" value="ANTI-SIGMA FACTOR ANTAGONIST TM_1081-RELATED"/>
    <property type="match status" value="1"/>
</dbReference>
<evidence type="ECO:0000256" key="1">
    <source>
        <dbReference type="ARBA" id="ARBA00009013"/>
    </source>
</evidence>
<accession>A0ABS5KN63</accession>
<name>A0ABS5KN63_9ACTN</name>
<feature type="domain" description="STAS" evidence="3">
    <location>
        <begin position="17"/>
        <end position="112"/>
    </location>
</feature>
<dbReference type="Pfam" id="PF01740">
    <property type="entry name" value="STAS"/>
    <property type="match status" value="1"/>
</dbReference>
<dbReference type="InterPro" id="IPR002645">
    <property type="entry name" value="STAS_dom"/>
</dbReference>
<dbReference type="Gene3D" id="3.30.750.24">
    <property type="entry name" value="STAS domain"/>
    <property type="match status" value="1"/>
</dbReference>
<dbReference type="PANTHER" id="PTHR33495">
    <property type="entry name" value="ANTI-SIGMA FACTOR ANTAGONIST TM_1081-RELATED-RELATED"/>
    <property type="match status" value="1"/>
</dbReference>
<protein>
    <recommendedName>
        <fullName evidence="2">Anti-sigma factor antagonist</fullName>
    </recommendedName>
</protein>
<evidence type="ECO:0000313" key="4">
    <source>
        <dbReference type="EMBL" id="MBS2547503.1"/>
    </source>
</evidence>
<dbReference type="SUPFAM" id="SSF52091">
    <property type="entry name" value="SpoIIaa-like"/>
    <property type="match status" value="1"/>
</dbReference>
<reference evidence="4 5" key="1">
    <citation type="submission" date="2020-02" db="EMBL/GenBank/DDBJ databases">
        <title>Acidophilic actinobacteria isolated from forest soil.</title>
        <authorList>
            <person name="Golinska P."/>
        </authorList>
    </citation>
    <scope>NUCLEOTIDE SEQUENCE [LARGE SCALE GENOMIC DNA]</scope>
    <source>
        <strain evidence="4 5">NL8</strain>
    </source>
</reference>
<keyword evidence="5" id="KW-1185">Reference proteome</keyword>
<sequence>MNPFGHTVTEHGDHVRLAVVGDVDFAAYPVLAARIQTLIEEDRRAVVVDCAGVTFLDSMGLRALVEGLRAADDRGQGFALAAPSPPVLRVMELSGTTELFPIRDPEPGETGS</sequence>
<comment type="caution">
    <text evidence="4">The sequence shown here is derived from an EMBL/GenBank/DDBJ whole genome shotgun (WGS) entry which is preliminary data.</text>
</comment>
<dbReference type="RefSeq" id="WP_212009089.1">
    <property type="nucleotide sequence ID" value="NZ_JAAFYZ010000029.1"/>
</dbReference>
<dbReference type="PROSITE" id="PS50801">
    <property type="entry name" value="STAS"/>
    <property type="match status" value="1"/>
</dbReference>